<comment type="caution">
    <text evidence="1">The sequence shown here is derived from an EMBL/GenBank/DDBJ whole genome shotgun (WGS) entry which is preliminary data.</text>
</comment>
<evidence type="ECO:0000313" key="2">
    <source>
        <dbReference type="Proteomes" id="UP000178656"/>
    </source>
</evidence>
<dbReference type="EMBL" id="MFGM01000007">
    <property type="protein sequence ID" value="OGF38178.1"/>
    <property type="molecule type" value="Genomic_DNA"/>
</dbReference>
<dbReference type="AlphaFoldDB" id="A0A1F5TGY0"/>
<organism evidence="1 2">
    <name type="scientific">Candidatus Falkowbacteria bacterium RIFOXYC2_FULL_48_21</name>
    <dbReference type="NCBI Taxonomy" id="1798005"/>
    <lineage>
        <taxon>Bacteria</taxon>
        <taxon>Candidatus Falkowiibacteriota</taxon>
    </lineage>
</organism>
<gene>
    <name evidence="1" type="ORF">A2482_04335</name>
</gene>
<evidence type="ECO:0000313" key="1">
    <source>
        <dbReference type="EMBL" id="OGF38178.1"/>
    </source>
</evidence>
<dbReference type="Proteomes" id="UP000178656">
    <property type="component" value="Unassembled WGS sequence"/>
</dbReference>
<proteinExistence type="predicted"/>
<name>A0A1F5TGY0_9BACT</name>
<sequence>MEMRKTKRSRTKHMNNFYTKLPGGYYRSRAGKRDKERGLFGEIDRLLVDEFSDLPVAEILAAINAAEDITCDALNQHFTSVKEFDKFVGSIPRKGRAAYRRLQPLFDRLVELGFDPEFLRQ</sequence>
<accession>A0A1F5TGY0</accession>
<reference evidence="1 2" key="1">
    <citation type="journal article" date="2016" name="Nat. Commun.">
        <title>Thousands of microbial genomes shed light on interconnected biogeochemical processes in an aquifer system.</title>
        <authorList>
            <person name="Anantharaman K."/>
            <person name="Brown C.T."/>
            <person name="Hug L.A."/>
            <person name="Sharon I."/>
            <person name="Castelle C.J."/>
            <person name="Probst A.J."/>
            <person name="Thomas B.C."/>
            <person name="Singh A."/>
            <person name="Wilkins M.J."/>
            <person name="Karaoz U."/>
            <person name="Brodie E.L."/>
            <person name="Williams K.H."/>
            <person name="Hubbard S.S."/>
            <person name="Banfield J.F."/>
        </authorList>
    </citation>
    <scope>NUCLEOTIDE SEQUENCE [LARGE SCALE GENOMIC DNA]</scope>
</reference>
<protein>
    <submittedName>
        <fullName evidence="1">Uncharacterized protein</fullName>
    </submittedName>
</protein>